<evidence type="ECO:0000313" key="3">
    <source>
        <dbReference type="Proteomes" id="UP000325433"/>
    </source>
</evidence>
<feature type="transmembrane region" description="Helical" evidence="1">
    <location>
        <begin position="6"/>
        <end position="25"/>
    </location>
</feature>
<keyword evidence="1" id="KW-0472">Membrane</keyword>
<keyword evidence="1" id="KW-1133">Transmembrane helix</keyword>
<gene>
    <name evidence="2" type="ORF">BDV41DRAFT_536942</name>
</gene>
<reference evidence="3" key="1">
    <citation type="submission" date="2019-04" db="EMBL/GenBank/DDBJ databases">
        <title>Friends and foes A comparative genomics studyof 23 Aspergillus species from section Flavi.</title>
        <authorList>
            <consortium name="DOE Joint Genome Institute"/>
            <person name="Kjaerbolling I."/>
            <person name="Vesth T."/>
            <person name="Frisvad J.C."/>
            <person name="Nybo J.L."/>
            <person name="Theobald S."/>
            <person name="Kildgaard S."/>
            <person name="Isbrandt T."/>
            <person name="Kuo A."/>
            <person name="Sato A."/>
            <person name="Lyhne E.K."/>
            <person name="Kogle M.E."/>
            <person name="Wiebenga A."/>
            <person name="Kun R.S."/>
            <person name="Lubbers R.J."/>
            <person name="Makela M.R."/>
            <person name="Barry K."/>
            <person name="Chovatia M."/>
            <person name="Clum A."/>
            <person name="Daum C."/>
            <person name="Haridas S."/>
            <person name="He G."/>
            <person name="LaButti K."/>
            <person name="Lipzen A."/>
            <person name="Mondo S."/>
            <person name="Riley R."/>
            <person name="Salamov A."/>
            <person name="Simmons B.A."/>
            <person name="Magnuson J.K."/>
            <person name="Henrissat B."/>
            <person name="Mortensen U.H."/>
            <person name="Larsen T.O."/>
            <person name="Devries R.P."/>
            <person name="Grigoriev I.V."/>
            <person name="Machida M."/>
            <person name="Baker S.E."/>
            <person name="Andersen M.R."/>
        </authorList>
    </citation>
    <scope>NUCLEOTIDE SEQUENCE [LARGE SCALE GENOMIC DNA]</scope>
    <source>
        <strain evidence="3">CBS 130015</strain>
    </source>
</reference>
<keyword evidence="1" id="KW-0812">Transmembrane</keyword>
<evidence type="ECO:0000313" key="2">
    <source>
        <dbReference type="EMBL" id="KAE8313341.1"/>
    </source>
</evidence>
<keyword evidence="3" id="KW-1185">Reference proteome</keyword>
<evidence type="ECO:0000256" key="1">
    <source>
        <dbReference type="SAM" id="Phobius"/>
    </source>
</evidence>
<proteinExistence type="predicted"/>
<dbReference type="Proteomes" id="UP000325433">
    <property type="component" value="Unassembled WGS sequence"/>
</dbReference>
<name>A0A5N6VXQ7_9EURO</name>
<organism evidence="2 3">
    <name type="scientific">Aspergillus transmontanensis</name>
    <dbReference type="NCBI Taxonomy" id="1034304"/>
    <lineage>
        <taxon>Eukaryota</taxon>
        <taxon>Fungi</taxon>
        <taxon>Dikarya</taxon>
        <taxon>Ascomycota</taxon>
        <taxon>Pezizomycotina</taxon>
        <taxon>Eurotiomycetes</taxon>
        <taxon>Eurotiomycetidae</taxon>
        <taxon>Eurotiales</taxon>
        <taxon>Aspergillaceae</taxon>
        <taxon>Aspergillus</taxon>
        <taxon>Aspergillus subgen. Circumdati</taxon>
    </lineage>
</organism>
<accession>A0A5N6VXQ7</accession>
<dbReference type="AlphaFoldDB" id="A0A5N6VXQ7"/>
<dbReference type="EMBL" id="ML738326">
    <property type="protein sequence ID" value="KAE8313341.1"/>
    <property type="molecule type" value="Genomic_DNA"/>
</dbReference>
<sequence>MYAGQVFYYSYGAVTSVSMLGALFLSHLARSAAETAGFSLGYREDWAPLRRDRTMATDFHNQGRQKERLGAKICMLTP</sequence>
<protein>
    <submittedName>
        <fullName evidence="2">Uncharacterized protein</fullName>
    </submittedName>
</protein>